<feature type="transmembrane region" description="Helical" evidence="6">
    <location>
        <begin position="107"/>
        <end position="129"/>
    </location>
</feature>
<feature type="transmembrane region" description="Helical" evidence="6">
    <location>
        <begin position="6"/>
        <end position="23"/>
    </location>
</feature>
<feature type="transmembrane region" description="Helical" evidence="6">
    <location>
        <begin position="35"/>
        <end position="55"/>
    </location>
</feature>
<evidence type="ECO:0000313" key="8">
    <source>
        <dbReference type="Proteomes" id="UP000044602"/>
    </source>
</evidence>
<evidence type="ECO:0000256" key="1">
    <source>
        <dbReference type="ARBA" id="ARBA00004141"/>
    </source>
</evidence>
<evidence type="ECO:0000256" key="3">
    <source>
        <dbReference type="ARBA" id="ARBA00022692"/>
    </source>
</evidence>
<evidence type="ECO:0000313" key="7">
    <source>
        <dbReference type="EMBL" id="CRK29726.1"/>
    </source>
</evidence>
<dbReference type="PANTHER" id="PTHR23502:SF68">
    <property type="entry name" value="MULTIDRUG TRANSPORTER, PUTATIVE (AFU_ORTHOLOGUE AFUA_3G01120)-RELATED"/>
    <property type="match status" value="1"/>
</dbReference>
<protein>
    <recommendedName>
        <fullName evidence="9">Major facilitator superfamily (MFS) profile domain-containing protein</fullName>
    </recommendedName>
</protein>
<proteinExistence type="inferred from homology"/>
<keyword evidence="4 6" id="KW-1133">Transmembrane helix</keyword>
<accession>A0A0G4M623</accession>
<keyword evidence="5 6" id="KW-0472">Membrane</keyword>
<keyword evidence="3 6" id="KW-0812">Transmembrane</keyword>
<comment type="subcellular location">
    <subcellularLocation>
        <location evidence="1">Membrane</location>
        <topology evidence="1">Multi-pass membrane protein</topology>
    </subcellularLocation>
</comment>
<dbReference type="STRING" id="100787.A0A0G4M623"/>
<evidence type="ECO:0008006" key="9">
    <source>
        <dbReference type="Google" id="ProtNLM"/>
    </source>
</evidence>
<dbReference type="GO" id="GO:0016020">
    <property type="term" value="C:membrane"/>
    <property type="evidence" value="ECO:0007669"/>
    <property type="project" value="UniProtKB-SubCell"/>
</dbReference>
<feature type="non-terminal residue" evidence="7">
    <location>
        <position position="141"/>
    </location>
</feature>
<evidence type="ECO:0000256" key="4">
    <source>
        <dbReference type="ARBA" id="ARBA00022989"/>
    </source>
</evidence>
<dbReference type="InterPro" id="IPR036259">
    <property type="entry name" value="MFS_trans_sf"/>
</dbReference>
<feature type="transmembrane region" description="Helical" evidence="6">
    <location>
        <begin position="75"/>
        <end position="95"/>
    </location>
</feature>
<sequence length="141" mass="15221">MALYVAIVYGILYLLITTFSFVYRDQYGFDEGTVGLTFLPAGIGMMIGVVVFGALSDMLMCIQNYLLDTFPRYTASVTAALAVLRSLAGALLPLAGLEMYNALGLGWGNSLLGFLSAAMIPLPLLFYLYGAKLRAKSNPKL</sequence>
<dbReference type="SUPFAM" id="SSF103473">
    <property type="entry name" value="MFS general substrate transporter"/>
    <property type="match status" value="1"/>
</dbReference>
<evidence type="ECO:0000256" key="5">
    <source>
        <dbReference type="ARBA" id="ARBA00023136"/>
    </source>
</evidence>
<dbReference type="AlphaFoldDB" id="A0A0G4M623"/>
<reference evidence="7 8" key="1">
    <citation type="submission" date="2015-05" db="EMBL/GenBank/DDBJ databases">
        <authorList>
            <person name="Wang D.B."/>
            <person name="Wang M."/>
        </authorList>
    </citation>
    <scope>NUCLEOTIDE SEQUENCE [LARGE SCALE GENOMIC DNA]</scope>
    <source>
        <strain evidence="7">VL1</strain>
    </source>
</reference>
<dbReference type="Proteomes" id="UP000044602">
    <property type="component" value="Unassembled WGS sequence"/>
</dbReference>
<comment type="similarity">
    <text evidence="2">Belongs to the major facilitator superfamily.</text>
</comment>
<dbReference type="EMBL" id="CVQH01021229">
    <property type="protein sequence ID" value="CRK29726.1"/>
    <property type="molecule type" value="Genomic_DNA"/>
</dbReference>
<evidence type="ECO:0000256" key="6">
    <source>
        <dbReference type="SAM" id="Phobius"/>
    </source>
</evidence>
<gene>
    <name evidence="7" type="ORF">BN1708_015654</name>
</gene>
<dbReference type="PANTHER" id="PTHR23502">
    <property type="entry name" value="MAJOR FACILITATOR SUPERFAMILY"/>
    <property type="match status" value="1"/>
</dbReference>
<name>A0A0G4M623_VERLO</name>
<keyword evidence="8" id="KW-1185">Reference proteome</keyword>
<evidence type="ECO:0000256" key="2">
    <source>
        <dbReference type="ARBA" id="ARBA00008335"/>
    </source>
</evidence>
<dbReference type="Gene3D" id="1.20.1250.20">
    <property type="entry name" value="MFS general substrate transporter like domains"/>
    <property type="match status" value="1"/>
</dbReference>
<organism evidence="7 8">
    <name type="scientific">Verticillium longisporum</name>
    <name type="common">Verticillium dahliae var. longisporum</name>
    <dbReference type="NCBI Taxonomy" id="100787"/>
    <lineage>
        <taxon>Eukaryota</taxon>
        <taxon>Fungi</taxon>
        <taxon>Dikarya</taxon>
        <taxon>Ascomycota</taxon>
        <taxon>Pezizomycotina</taxon>
        <taxon>Sordariomycetes</taxon>
        <taxon>Hypocreomycetidae</taxon>
        <taxon>Glomerellales</taxon>
        <taxon>Plectosphaerellaceae</taxon>
        <taxon>Verticillium</taxon>
    </lineage>
</organism>
<dbReference type="GO" id="GO:0022857">
    <property type="term" value="F:transmembrane transporter activity"/>
    <property type="evidence" value="ECO:0007669"/>
    <property type="project" value="TreeGrafter"/>
</dbReference>